<dbReference type="PROSITE" id="PS50885">
    <property type="entry name" value="HAMP"/>
    <property type="match status" value="1"/>
</dbReference>
<keyword evidence="7" id="KW-0547">Nucleotide-binding</keyword>
<dbReference type="Pfam" id="PF00512">
    <property type="entry name" value="HisKA"/>
    <property type="match status" value="1"/>
</dbReference>
<proteinExistence type="predicted"/>
<gene>
    <name evidence="13" type="ORF">APT59_13020</name>
</gene>
<accession>A0A0U4WKX9</accession>
<reference evidence="13 14" key="1">
    <citation type="submission" date="2016-01" db="EMBL/GenBank/DDBJ databases">
        <title>Annotation of Pseudomonas oryzihabitans USDA-ARS-USMARC-56511.</title>
        <authorList>
            <person name="Harhay G.P."/>
            <person name="Harhay D.M."/>
            <person name="Smith T.P.L."/>
            <person name="Bono J.L."/>
            <person name="Heaton M.P."/>
            <person name="Clawson M.L."/>
            <person name="Chitko-Mckown C.G."/>
            <person name="Capik S.F."/>
            <person name="DeDonder K.D."/>
            <person name="Apley M.D."/>
            <person name="Lubbers B.V."/>
            <person name="White B.J."/>
            <person name="Larson R.L."/>
        </authorList>
    </citation>
    <scope>NUCLEOTIDE SEQUENCE [LARGE SCALE GENOMIC DNA]</scope>
    <source>
        <strain evidence="13 14">USDA-ARS-USMARC-56511</strain>
    </source>
</reference>
<keyword evidence="4" id="KW-1003">Cell membrane</keyword>
<evidence type="ECO:0000256" key="7">
    <source>
        <dbReference type="ARBA" id="ARBA00022741"/>
    </source>
</evidence>
<protein>
    <recommendedName>
        <fullName evidence="3">histidine kinase</fullName>
        <ecNumber evidence="3">2.7.13.3</ecNumber>
    </recommendedName>
</protein>
<dbReference type="CDD" id="cd06225">
    <property type="entry name" value="HAMP"/>
    <property type="match status" value="1"/>
</dbReference>
<feature type="domain" description="Histidine kinase" evidence="11">
    <location>
        <begin position="219"/>
        <end position="433"/>
    </location>
</feature>
<feature type="domain" description="HAMP" evidence="12">
    <location>
        <begin position="159"/>
        <end position="211"/>
    </location>
</feature>
<dbReference type="SMART" id="SM00304">
    <property type="entry name" value="HAMP"/>
    <property type="match status" value="1"/>
</dbReference>
<dbReference type="PANTHER" id="PTHR44936">
    <property type="entry name" value="SENSOR PROTEIN CREC"/>
    <property type="match status" value="1"/>
</dbReference>
<dbReference type="Gene3D" id="1.10.287.130">
    <property type="match status" value="1"/>
</dbReference>
<dbReference type="RefSeq" id="WP_059315238.1">
    <property type="nucleotide sequence ID" value="NZ_CP013987.1"/>
</dbReference>
<evidence type="ECO:0000256" key="6">
    <source>
        <dbReference type="ARBA" id="ARBA00022679"/>
    </source>
</evidence>
<name>A0A0U4WKX9_9PSED</name>
<dbReference type="PANTHER" id="PTHR44936:SF10">
    <property type="entry name" value="SENSOR PROTEIN RSTB"/>
    <property type="match status" value="1"/>
</dbReference>
<dbReference type="InterPro" id="IPR036890">
    <property type="entry name" value="HATPase_C_sf"/>
</dbReference>
<dbReference type="GO" id="GO:0005524">
    <property type="term" value="F:ATP binding"/>
    <property type="evidence" value="ECO:0007669"/>
    <property type="project" value="UniProtKB-KW"/>
</dbReference>
<evidence type="ECO:0000256" key="1">
    <source>
        <dbReference type="ARBA" id="ARBA00000085"/>
    </source>
</evidence>
<dbReference type="Gene3D" id="1.10.8.500">
    <property type="entry name" value="HAMP domain in histidine kinase"/>
    <property type="match status" value="1"/>
</dbReference>
<evidence type="ECO:0000256" key="10">
    <source>
        <dbReference type="SAM" id="Phobius"/>
    </source>
</evidence>
<dbReference type="AlphaFoldDB" id="A0A0U4WKX9"/>
<keyword evidence="10" id="KW-0472">Membrane</keyword>
<evidence type="ECO:0000256" key="8">
    <source>
        <dbReference type="ARBA" id="ARBA00022777"/>
    </source>
</evidence>
<dbReference type="InterPro" id="IPR036097">
    <property type="entry name" value="HisK_dim/P_sf"/>
</dbReference>
<keyword evidence="6" id="KW-0808">Transferase</keyword>
<keyword evidence="10" id="KW-1133">Transmembrane helix</keyword>
<dbReference type="SMART" id="SM00387">
    <property type="entry name" value="HATPase_c"/>
    <property type="match status" value="1"/>
</dbReference>
<evidence type="ECO:0000259" key="12">
    <source>
        <dbReference type="PROSITE" id="PS50885"/>
    </source>
</evidence>
<keyword evidence="8 13" id="KW-0418">Kinase</keyword>
<evidence type="ECO:0000256" key="3">
    <source>
        <dbReference type="ARBA" id="ARBA00012438"/>
    </source>
</evidence>
<dbReference type="KEGG" id="por:APT59_13020"/>
<dbReference type="InterPro" id="IPR003661">
    <property type="entry name" value="HisK_dim/P_dom"/>
</dbReference>
<dbReference type="EMBL" id="CP013987">
    <property type="protein sequence ID" value="ALZ85068.1"/>
    <property type="molecule type" value="Genomic_DNA"/>
</dbReference>
<dbReference type="OrthoDB" id="9804645at2"/>
<dbReference type="Pfam" id="PF00672">
    <property type="entry name" value="HAMP"/>
    <property type="match status" value="1"/>
</dbReference>
<dbReference type="InterPro" id="IPR004358">
    <property type="entry name" value="Sig_transdc_His_kin-like_C"/>
</dbReference>
<dbReference type="SUPFAM" id="SSF47384">
    <property type="entry name" value="Homodimeric domain of signal transducing histidine kinase"/>
    <property type="match status" value="1"/>
</dbReference>
<comment type="subcellular location">
    <subcellularLocation>
        <location evidence="2">Cell membrane</location>
        <topology evidence="2">Multi-pass membrane protein</topology>
    </subcellularLocation>
</comment>
<dbReference type="SUPFAM" id="SSF158472">
    <property type="entry name" value="HAMP domain-like"/>
    <property type="match status" value="1"/>
</dbReference>
<comment type="catalytic activity">
    <reaction evidence="1">
        <text>ATP + protein L-histidine = ADP + protein N-phospho-L-histidine.</text>
        <dbReference type="EC" id="2.7.13.3"/>
    </reaction>
</comment>
<evidence type="ECO:0000256" key="4">
    <source>
        <dbReference type="ARBA" id="ARBA00022475"/>
    </source>
</evidence>
<dbReference type="PROSITE" id="PS50109">
    <property type="entry name" value="HIS_KIN"/>
    <property type="match status" value="1"/>
</dbReference>
<dbReference type="PRINTS" id="PR00344">
    <property type="entry name" value="BCTRLSENSOR"/>
</dbReference>
<evidence type="ECO:0000256" key="9">
    <source>
        <dbReference type="ARBA" id="ARBA00022840"/>
    </source>
</evidence>
<dbReference type="SMART" id="SM00388">
    <property type="entry name" value="HisKA"/>
    <property type="match status" value="1"/>
</dbReference>
<dbReference type="Gene3D" id="3.30.565.10">
    <property type="entry name" value="Histidine kinase-like ATPase, C-terminal domain"/>
    <property type="match status" value="1"/>
</dbReference>
<dbReference type="EC" id="2.7.13.3" evidence="3"/>
<evidence type="ECO:0000259" key="11">
    <source>
        <dbReference type="PROSITE" id="PS50109"/>
    </source>
</evidence>
<dbReference type="GO" id="GO:0005886">
    <property type="term" value="C:plasma membrane"/>
    <property type="evidence" value="ECO:0007669"/>
    <property type="project" value="UniProtKB-SubCell"/>
</dbReference>
<evidence type="ECO:0000313" key="13">
    <source>
        <dbReference type="EMBL" id="ALZ85068.1"/>
    </source>
</evidence>
<dbReference type="GO" id="GO:0000155">
    <property type="term" value="F:phosphorelay sensor kinase activity"/>
    <property type="evidence" value="ECO:0007669"/>
    <property type="project" value="InterPro"/>
</dbReference>
<dbReference type="InterPro" id="IPR003594">
    <property type="entry name" value="HATPase_dom"/>
</dbReference>
<dbReference type="Pfam" id="PF02518">
    <property type="entry name" value="HATPase_c"/>
    <property type="match status" value="1"/>
</dbReference>
<dbReference type="InterPro" id="IPR003660">
    <property type="entry name" value="HAMP_dom"/>
</dbReference>
<evidence type="ECO:0000256" key="5">
    <source>
        <dbReference type="ARBA" id="ARBA00022553"/>
    </source>
</evidence>
<sequence length="459" mass="51562">MLKILIRLYLVLLATYGAASYLVPEALVQMFSDRYSRYSLEQMNGPLKLVERTFVEAPLSRWPTLLADLNTEIAPLALQLGLQTDPRLTRSERHGLAKGERRVRLGDDGDPSIALVPLPGGQVLWVAFPEAPTDIALTYWAMNALIGAALLVCLYFWLRPHWRDLERLRRTAARLGKGHLQERTAISPRSDIGQLARAFDDMAQDLETLIVQQRDLLNAVSHELRTPLSRLEFGLALLQADPLPAETQRRLEQQIRHVRELDALVNELLSYARLHASHEAPERQLLRLDEFLDSVLADFNEEQERRGVTLSLSVDQAPERVVLAPRLTARALQNLVGNALRYCQQQVWLTVRRESEGLLILVEDDGEGIPAGERERVFEPFYRLDRSRDRTTGGFGLGLSISRRAIEKQGGRLTLAQSEKGGARFAILLPDHLLADVETPSRAAARYAADSGPRFSSPS</sequence>
<dbReference type="InterPro" id="IPR005467">
    <property type="entry name" value="His_kinase_dom"/>
</dbReference>
<evidence type="ECO:0000313" key="14">
    <source>
        <dbReference type="Proteomes" id="UP000064137"/>
    </source>
</evidence>
<keyword evidence="9" id="KW-0067">ATP-binding</keyword>
<keyword evidence="5" id="KW-0597">Phosphoprotein</keyword>
<organism evidence="13 14">
    <name type="scientific">Pseudomonas oryzihabitans</name>
    <dbReference type="NCBI Taxonomy" id="47885"/>
    <lineage>
        <taxon>Bacteria</taxon>
        <taxon>Pseudomonadati</taxon>
        <taxon>Pseudomonadota</taxon>
        <taxon>Gammaproteobacteria</taxon>
        <taxon>Pseudomonadales</taxon>
        <taxon>Pseudomonadaceae</taxon>
        <taxon>Pseudomonas</taxon>
    </lineage>
</organism>
<dbReference type="Proteomes" id="UP000064137">
    <property type="component" value="Chromosome"/>
</dbReference>
<dbReference type="CDD" id="cd00082">
    <property type="entry name" value="HisKA"/>
    <property type="match status" value="1"/>
</dbReference>
<dbReference type="SUPFAM" id="SSF55874">
    <property type="entry name" value="ATPase domain of HSP90 chaperone/DNA topoisomerase II/histidine kinase"/>
    <property type="match status" value="1"/>
</dbReference>
<dbReference type="InterPro" id="IPR050980">
    <property type="entry name" value="2C_sensor_his_kinase"/>
</dbReference>
<keyword evidence="10" id="KW-0812">Transmembrane</keyword>
<evidence type="ECO:0000256" key="2">
    <source>
        <dbReference type="ARBA" id="ARBA00004651"/>
    </source>
</evidence>
<feature type="transmembrane region" description="Helical" evidence="10">
    <location>
        <begin position="137"/>
        <end position="158"/>
    </location>
</feature>